<keyword evidence="2" id="KW-1185">Reference proteome</keyword>
<comment type="caution">
    <text evidence="1">The sequence shown here is derived from an EMBL/GenBank/DDBJ whole genome shotgun (WGS) entry which is preliminary data.</text>
</comment>
<keyword evidence="1" id="KW-0808">Transferase</keyword>
<dbReference type="EMBL" id="MPRJ01000023">
    <property type="protein sequence ID" value="OOZ36910.1"/>
    <property type="molecule type" value="Genomic_DNA"/>
</dbReference>
<dbReference type="GO" id="GO:0032259">
    <property type="term" value="P:methylation"/>
    <property type="evidence" value="ECO:0007669"/>
    <property type="project" value="UniProtKB-KW"/>
</dbReference>
<accession>A0A1T2KVZ2</accession>
<evidence type="ECO:0000313" key="1">
    <source>
        <dbReference type="EMBL" id="OOZ36910.1"/>
    </source>
</evidence>
<evidence type="ECO:0000313" key="2">
    <source>
        <dbReference type="Proteomes" id="UP000190896"/>
    </source>
</evidence>
<dbReference type="InterPro" id="IPR010342">
    <property type="entry name" value="DUF938"/>
</dbReference>
<dbReference type="InterPro" id="IPR029063">
    <property type="entry name" value="SAM-dependent_MTases_sf"/>
</dbReference>
<dbReference type="AlphaFoldDB" id="A0A1T2KVZ2"/>
<dbReference type="Gene3D" id="3.40.50.150">
    <property type="entry name" value="Vaccinia Virus protein VP39"/>
    <property type="match status" value="1"/>
</dbReference>
<proteinExistence type="predicted"/>
<dbReference type="CDD" id="cd02440">
    <property type="entry name" value="AdoMet_MTases"/>
    <property type="match status" value="1"/>
</dbReference>
<dbReference type="GO" id="GO:0008168">
    <property type="term" value="F:methyltransferase activity"/>
    <property type="evidence" value="ECO:0007669"/>
    <property type="project" value="UniProtKB-KW"/>
</dbReference>
<reference evidence="1 2" key="1">
    <citation type="submission" date="2016-11" db="EMBL/GenBank/DDBJ databases">
        <title>Mixed transmission modes and dynamic genome evolution in an obligate animal-bacterial symbiosis.</title>
        <authorList>
            <person name="Russell S.L."/>
            <person name="Corbett-Detig R.B."/>
            <person name="Cavanaugh C.M."/>
        </authorList>
    </citation>
    <scope>NUCLEOTIDE SEQUENCE [LARGE SCALE GENOMIC DNA]</scope>
    <source>
        <strain evidence="1">Se-Cadez</strain>
    </source>
</reference>
<dbReference type="SUPFAM" id="SSF53335">
    <property type="entry name" value="S-adenosyl-L-methionine-dependent methyltransferases"/>
    <property type="match status" value="1"/>
</dbReference>
<dbReference type="PANTHER" id="PTHR20974:SF0">
    <property type="entry name" value="UPF0585 PROTEIN CG18661"/>
    <property type="match status" value="1"/>
</dbReference>
<name>A0A1T2KVZ2_9GAMM</name>
<protein>
    <submittedName>
        <fullName evidence="1">Methylase</fullName>
    </submittedName>
</protein>
<organism evidence="1 2">
    <name type="scientific">Solemya velesiana gill symbiont</name>
    <dbReference type="NCBI Taxonomy" id="1918948"/>
    <lineage>
        <taxon>Bacteria</taxon>
        <taxon>Pseudomonadati</taxon>
        <taxon>Pseudomonadota</taxon>
        <taxon>Gammaproteobacteria</taxon>
        <taxon>sulfur-oxidizing symbionts</taxon>
    </lineage>
</organism>
<dbReference type="RefSeq" id="WP_078486430.1">
    <property type="nucleotide sequence ID" value="NZ_MPRJ01000023.1"/>
</dbReference>
<dbReference type="Proteomes" id="UP000190896">
    <property type="component" value="Unassembled WGS sequence"/>
</dbReference>
<sequence length="203" mass="22808">MTQATRKPHAEACDENGPPILAVLKARLPTNARVLEIGSGTGQHAVHFGAELPGITWQTSDQLDMHEGIQLWLDEAALPNVQPPLDLDVTCDQWPEAQYDAVFSANTAHIMPMEAVEAMFRGVGKRLNAGGQFLIYGPFMYHGEHTSESNRRFDQWLRTCEPHRGIRDVDWLEEIAAESGLRLEEDIEMPVNNRILVWTKTKP</sequence>
<gene>
    <name evidence="1" type="ORF">BOW51_05095</name>
</gene>
<dbReference type="OrthoDB" id="5563826at2"/>
<dbReference type="PANTHER" id="PTHR20974">
    <property type="entry name" value="UPF0585 PROTEIN CG18661"/>
    <property type="match status" value="1"/>
</dbReference>
<dbReference type="Pfam" id="PF06080">
    <property type="entry name" value="DUF938"/>
    <property type="match status" value="1"/>
</dbReference>
<keyword evidence="1" id="KW-0489">Methyltransferase</keyword>